<sequence length="299" mass="31625">MPINRFFVILNATAGRGAAAAFGPRLREELEAAGVEHLIVQTQRRGHAAELAESAARAGWPAVVAVGGDGTVHEVVNGLMRAAGDGPSTPLGIIAVGSGNDFAKLAGVPANSMAALARLSVAEPRAVDVGSVNGQWFSNGVGIGLDAQVAIEVDRRRRFRGMAMYLNALARVLRAFRPRRMRLELDGVLVSDLPMTLVTIANGGRHGGGFWICPDARIDDGALDICACDALGTAGILRFLPRVMRGTHVGASCVHMHQARRVRITSSDPLPVHADGEIIAEDARELDIVIHPGRLRVLV</sequence>
<dbReference type="PANTHER" id="PTHR12358:SF106">
    <property type="entry name" value="LIPID KINASE YEGS"/>
    <property type="match status" value="1"/>
</dbReference>
<dbReference type="SMART" id="SM00046">
    <property type="entry name" value="DAGKc"/>
    <property type="match status" value="1"/>
</dbReference>
<keyword evidence="8 15" id="KW-0418">Kinase</keyword>
<dbReference type="AlphaFoldDB" id="A0A841GY06"/>
<evidence type="ECO:0000256" key="8">
    <source>
        <dbReference type="ARBA" id="ARBA00022777"/>
    </source>
</evidence>
<evidence type="ECO:0000256" key="10">
    <source>
        <dbReference type="ARBA" id="ARBA00022842"/>
    </source>
</evidence>
<dbReference type="GO" id="GO:0007200">
    <property type="term" value="P:phospholipase C-activating G protein-coupled receptor signaling pathway"/>
    <property type="evidence" value="ECO:0007669"/>
    <property type="project" value="InterPro"/>
</dbReference>
<dbReference type="EC" id="2.7.1.107" evidence="3"/>
<dbReference type="SMART" id="SM00045">
    <property type="entry name" value="DAGKa"/>
    <property type="match status" value="1"/>
</dbReference>
<reference evidence="15 16" key="1">
    <citation type="submission" date="2020-08" db="EMBL/GenBank/DDBJ databases">
        <title>Genomic Encyclopedia of Type Strains, Phase IV (KMG-IV): sequencing the most valuable type-strain genomes for metagenomic binning, comparative biology and taxonomic classification.</title>
        <authorList>
            <person name="Goeker M."/>
        </authorList>
    </citation>
    <scope>NUCLEOTIDE SEQUENCE [LARGE SCALE GENOMIC DNA]</scope>
    <source>
        <strain evidence="15 16">DSM 29007</strain>
    </source>
</reference>
<keyword evidence="11" id="KW-0443">Lipid metabolism</keyword>
<dbReference type="GO" id="GO:0046872">
    <property type="term" value="F:metal ion binding"/>
    <property type="evidence" value="ECO:0007669"/>
    <property type="project" value="UniProtKB-KW"/>
</dbReference>
<dbReference type="SUPFAM" id="SSF111331">
    <property type="entry name" value="NAD kinase/diacylglycerol kinase-like"/>
    <property type="match status" value="1"/>
</dbReference>
<keyword evidence="6" id="KW-0479">Metal-binding</keyword>
<dbReference type="Pfam" id="PF19279">
    <property type="entry name" value="YegS_C"/>
    <property type="match status" value="1"/>
</dbReference>
<dbReference type="RefSeq" id="WP_170034458.1">
    <property type="nucleotide sequence ID" value="NZ_JABDTL010000001.1"/>
</dbReference>
<gene>
    <name evidence="15" type="ORF">HNQ61_002247</name>
</gene>
<dbReference type="GO" id="GO:0008654">
    <property type="term" value="P:phospholipid biosynthetic process"/>
    <property type="evidence" value="ECO:0007669"/>
    <property type="project" value="UniProtKB-KW"/>
</dbReference>
<dbReference type="InterPro" id="IPR017438">
    <property type="entry name" value="ATP-NAD_kinase_N"/>
</dbReference>
<protein>
    <recommendedName>
        <fullName evidence="3">diacylglycerol kinase (ATP)</fullName>
        <ecNumber evidence="3">2.7.1.107</ecNumber>
    </recommendedName>
</protein>
<evidence type="ECO:0000256" key="5">
    <source>
        <dbReference type="ARBA" id="ARBA00022679"/>
    </source>
</evidence>
<evidence type="ECO:0000256" key="7">
    <source>
        <dbReference type="ARBA" id="ARBA00022741"/>
    </source>
</evidence>
<dbReference type="GO" id="GO:0005886">
    <property type="term" value="C:plasma membrane"/>
    <property type="evidence" value="ECO:0007669"/>
    <property type="project" value="TreeGrafter"/>
</dbReference>
<feature type="domain" description="DAGKc" evidence="14">
    <location>
        <begin position="1"/>
        <end position="136"/>
    </location>
</feature>
<dbReference type="Gene3D" id="2.60.200.40">
    <property type="match status" value="1"/>
</dbReference>
<dbReference type="InterPro" id="IPR045540">
    <property type="entry name" value="YegS/DAGK_C"/>
</dbReference>
<dbReference type="NCBIfam" id="TIGR00147">
    <property type="entry name" value="YegS/Rv2252/BmrU family lipid kinase"/>
    <property type="match status" value="1"/>
</dbReference>
<keyword evidence="16" id="KW-1185">Reference proteome</keyword>
<proteinExistence type="inferred from homology"/>
<keyword evidence="9" id="KW-0067">ATP-binding</keyword>
<accession>A0A841GY06</accession>
<evidence type="ECO:0000256" key="6">
    <source>
        <dbReference type="ARBA" id="ARBA00022723"/>
    </source>
</evidence>
<comment type="cofactor">
    <cofactor evidence="1">
        <name>Mg(2+)</name>
        <dbReference type="ChEBI" id="CHEBI:18420"/>
    </cofactor>
</comment>
<evidence type="ECO:0000256" key="13">
    <source>
        <dbReference type="ARBA" id="ARBA00023264"/>
    </source>
</evidence>
<evidence type="ECO:0000256" key="1">
    <source>
        <dbReference type="ARBA" id="ARBA00001946"/>
    </source>
</evidence>
<dbReference type="InterPro" id="IPR050187">
    <property type="entry name" value="Lipid_Phosphate_FormReg"/>
</dbReference>
<dbReference type="GO" id="GO:0004143">
    <property type="term" value="F:ATP-dependent diacylglycerol kinase activity"/>
    <property type="evidence" value="ECO:0007669"/>
    <property type="project" value="UniProtKB-EC"/>
</dbReference>
<evidence type="ECO:0000256" key="3">
    <source>
        <dbReference type="ARBA" id="ARBA00012133"/>
    </source>
</evidence>
<evidence type="ECO:0000256" key="12">
    <source>
        <dbReference type="ARBA" id="ARBA00023209"/>
    </source>
</evidence>
<dbReference type="InterPro" id="IPR000756">
    <property type="entry name" value="Diacylglycerol_kin_accessory"/>
</dbReference>
<dbReference type="GO" id="GO:0005524">
    <property type="term" value="F:ATP binding"/>
    <property type="evidence" value="ECO:0007669"/>
    <property type="project" value="UniProtKB-KW"/>
</dbReference>
<keyword evidence="4" id="KW-0444">Lipid biosynthesis</keyword>
<evidence type="ECO:0000313" key="15">
    <source>
        <dbReference type="EMBL" id="MBB6070626.1"/>
    </source>
</evidence>
<comment type="similarity">
    <text evidence="2">Belongs to the eukaryotic diacylglycerol kinase family.</text>
</comment>
<dbReference type="Pfam" id="PF00781">
    <property type="entry name" value="DAGK_cat"/>
    <property type="match status" value="1"/>
</dbReference>
<keyword evidence="10" id="KW-0460">Magnesium</keyword>
<evidence type="ECO:0000256" key="9">
    <source>
        <dbReference type="ARBA" id="ARBA00022840"/>
    </source>
</evidence>
<dbReference type="Proteomes" id="UP000582837">
    <property type="component" value="Unassembled WGS sequence"/>
</dbReference>
<evidence type="ECO:0000256" key="2">
    <source>
        <dbReference type="ARBA" id="ARBA00009280"/>
    </source>
</evidence>
<evidence type="ECO:0000259" key="14">
    <source>
        <dbReference type="PROSITE" id="PS50146"/>
    </source>
</evidence>
<evidence type="ECO:0000313" key="16">
    <source>
        <dbReference type="Proteomes" id="UP000582837"/>
    </source>
</evidence>
<dbReference type="InterPro" id="IPR005218">
    <property type="entry name" value="Diacylglycerol/lipid_kinase"/>
</dbReference>
<organism evidence="15 16">
    <name type="scientific">Longimicrobium terrae</name>
    <dbReference type="NCBI Taxonomy" id="1639882"/>
    <lineage>
        <taxon>Bacteria</taxon>
        <taxon>Pseudomonadati</taxon>
        <taxon>Gemmatimonadota</taxon>
        <taxon>Longimicrobiia</taxon>
        <taxon>Longimicrobiales</taxon>
        <taxon>Longimicrobiaceae</taxon>
        <taxon>Longimicrobium</taxon>
    </lineage>
</organism>
<dbReference type="InterPro" id="IPR016064">
    <property type="entry name" value="NAD/diacylglycerol_kinase_sf"/>
</dbReference>
<dbReference type="EMBL" id="JACHIA010000005">
    <property type="protein sequence ID" value="MBB6070626.1"/>
    <property type="molecule type" value="Genomic_DNA"/>
</dbReference>
<dbReference type="PROSITE" id="PS50146">
    <property type="entry name" value="DAGK"/>
    <property type="match status" value="1"/>
</dbReference>
<evidence type="ECO:0000256" key="11">
    <source>
        <dbReference type="ARBA" id="ARBA00023098"/>
    </source>
</evidence>
<name>A0A841GY06_9BACT</name>
<evidence type="ECO:0000256" key="4">
    <source>
        <dbReference type="ARBA" id="ARBA00022516"/>
    </source>
</evidence>
<dbReference type="Gene3D" id="3.40.50.10330">
    <property type="entry name" value="Probable inorganic polyphosphate/atp-NAD kinase, domain 1"/>
    <property type="match status" value="1"/>
</dbReference>
<dbReference type="PANTHER" id="PTHR12358">
    <property type="entry name" value="SPHINGOSINE KINASE"/>
    <property type="match status" value="1"/>
</dbReference>
<keyword evidence="13" id="KW-1208">Phospholipid metabolism</keyword>
<keyword evidence="12" id="KW-0594">Phospholipid biosynthesis</keyword>
<dbReference type="InterPro" id="IPR001206">
    <property type="entry name" value="Diacylglycerol_kinase_cat_dom"/>
</dbReference>
<keyword evidence="7" id="KW-0547">Nucleotide-binding</keyword>
<comment type="caution">
    <text evidence="15">The sequence shown here is derived from an EMBL/GenBank/DDBJ whole genome shotgun (WGS) entry which is preliminary data.</text>
</comment>
<keyword evidence="5" id="KW-0808">Transferase</keyword>